<evidence type="ECO:0000256" key="3">
    <source>
        <dbReference type="ARBA" id="ARBA00023027"/>
    </source>
</evidence>
<dbReference type="InterPro" id="IPR006140">
    <property type="entry name" value="D-isomer_DH_NAD-bd"/>
</dbReference>
<keyword evidence="8" id="KW-1185">Reference proteome</keyword>
<dbReference type="CDD" id="cd12162">
    <property type="entry name" value="2-Hacid_dh_4"/>
    <property type="match status" value="1"/>
</dbReference>
<proteinExistence type="inferred from homology"/>
<dbReference type="InterPro" id="IPR036291">
    <property type="entry name" value="NAD(P)-bd_dom_sf"/>
</dbReference>
<keyword evidence="3" id="KW-0520">NAD</keyword>
<reference evidence="7 8" key="1">
    <citation type="submission" date="2014-11" db="EMBL/GenBank/DDBJ databases">
        <authorList>
            <person name="Zhu J."/>
            <person name="Qi W."/>
            <person name="Song R."/>
        </authorList>
    </citation>
    <scope>NUCLEOTIDE SEQUENCE [LARGE SCALE GENOMIC DNA]</scope>
</reference>
<dbReference type="InterPro" id="IPR050418">
    <property type="entry name" value="D-iso_2-hydroxyacid_DH_PdxB"/>
</dbReference>
<dbReference type="InterPro" id="IPR006139">
    <property type="entry name" value="D-isomer_2_OHA_DH_cat_dom"/>
</dbReference>
<gene>
    <name evidence="7" type="ORF">Vbra_19074</name>
</gene>
<sequence length="371" mass="40184">MRLLQSAQAFQRHLPSHPLLRKPSNRSPLSVRRAMEMSLSDQRRSASAWLADGTAPRIRVLDSFTTDAGTLSWGPVEALGDVKIWPRTAPEEVEERIRDAHVILTNKVPMDEATMNLAPSLSYVGKLATGYNDVDLNAAKDRGIAVTNVPAYSTMSVVQLVFAFMLQHCVDVTSHAESVRRGEWASSADFCYTLRPVPEINKKTLVIVGTGSIGSAVKTVAEAFNMRVVSAQVPGRPASADRVSLDEALPQADFITLHCPLTAATNMLVSDDFLSRCKQGAVLINTGRGALLDEAAAVKALDSGRLGGVYVDVLAKEPPRDGASAELIKHPKATVTPHIGWMSVEARTQLITEVAQNVQAFIKGDKRNRIV</sequence>
<evidence type="ECO:0000259" key="5">
    <source>
        <dbReference type="Pfam" id="PF00389"/>
    </source>
</evidence>
<dbReference type="Pfam" id="PF00389">
    <property type="entry name" value="2-Hacid_dh"/>
    <property type="match status" value="1"/>
</dbReference>
<evidence type="ECO:0000256" key="4">
    <source>
        <dbReference type="RuleBase" id="RU003719"/>
    </source>
</evidence>
<protein>
    <recommendedName>
        <fullName evidence="9">Glycerate dehydrogenase</fullName>
    </recommendedName>
</protein>
<dbReference type="InterPro" id="IPR029753">
    <property type="entry name" value="D-isomer_DH_CS"/>
</dbReference>
<dbReference type="OMA" id="MRIACYG"/>
<dbReference type="VEuPathDB" id="CryptoDB:Vbra_19074"/>
<evidence type="ECO:0000256" key="1">
    <source>
        <dbReference type="ARBA" id="ARBA00005854"/>
    </source>
</evidence>
<dbReference type="PROSITE" id="PS00670">
    <property type="entry name" value="D_2_HYDROXYACID_DH_2"/>
    <property type="match status" value="1"/>
</dbReference>
<dbReference type="AlphaFoldDB" id="A0A0G4GYK7"/>
<name>A0A0G4GYK7_VITBC</name>
<feature type="domain" description="D-isomer specific 2-hydroxyacid dehydrogenase NAD-binding" evidence="6">
    <location>
        <begin position="162"/>
        <end position="340"/>
    </location>
</feature>
<dbReference type="STRING" id="1169540.A0A0G4GYK7"/>
<dbReference type="PANTHER" id="PTHR43761:SF1">
    <property type="entry name" value="D-ISOMER SPECIFIC 2-HYDROXYACID DEHYDROGENASE CATALYTIC DOMAIN-CONTAINING PROTEIN-RELATED"/>
    <property type="match status" value="1"/>
</dbReference>
<feature type="domain" description="D-isomer specific 2-hydroxyacid dehydrogenase catalytic" evidence="5">
    <location>
        <begin position="79"/>
        <end position="369"/>
    </location>
</feature>
<dbReference type="SUPFAM" id="SSF52283">
    <property type="entry name" value="Formate/glycerate dehydrogenase catalytic domain-like"/>
    <property type="match status" value="1"/>
</dbReference>
<dbReference type="PhylomeDB" id="A0A0G4GYK7"/>
<evidence type="ECO:0000313" key="7">
    <source>
        <dbReference type="EMBL" id="CEM36112.1"/>
    </source>
</evidence>
<dbReference type="PROSITE" id="PS00671">
    <property type="entry name" value="D_2_HYDROXYACID_DH_3"/>
    <property type="match status" value="1"/>
</dbReference>
<dbReference type="EMBL" id="CDMY01000878">
    <property type="protein sequence ID" value="CEM36112.1"/>
    <property type="molecule type" value="Genomic_DNA"/>
</dbReference>
<dbReference type="OrthoDB" id="298012at2759"/>
<dbReference type="GO" id="GO:0016616">
    <property type="term" value="F:oxidoreductase activity, acting on the CH-OH group of donors, NAD or NADP as acceptor"/>
    <property type="evidence" value="ECO:0007669"/>
    <property type="project" value="InterPro"/>
</dbReference>
<dbReference type="Proteomes" id="UP000041254">
    <property type="component" value="Unassembled WGS sequence"/>
</dbReference>
<evidence type="ECO:0008006" key="9">
    <source>
        <dbReference type="Google" id="ProtNLM"/>
    </source>
</evidence>
<comment type="similarity">
    <text evidence="1 4">Belongs to the D-isomer specific 2-hydroxyacid dehydrogenase family.</text>
</comment>
<evidence type="ECO:0000259" key="6">
    <source>
        <dbReference type="Pfam" id="PF02826"/>
    </source>
</evidence>
<dbReference type="Gene3D" id="3.40.50.720">
    <property type="entry name" value="NAD(P)-binding Rossmann-like Domain"/>
    <property type="match status" value="2"/>
</dbReference>
<dbReference type="GO" id="GO:0051287">
    <property type="term" value="F:NAD binding"/>
    <property type="evidence" value="ECO:0007669"/>
    <property type="project" value="InterPro"/>
</dbReference>
<evidence type="ECO:0000256" key="2">
    <source>
        <dbReference type="ARBA" id="ARBA00023002"/>
    </source>
</evidence>
<evidence type="ECO:0000313" key="8">
    <source>
        <dbReference type="Proteomes" id="UP000041254"/>
    </source>
</evidence>
<dbReference type="Pfam" id="PF02826">
    <property type="entry name" value="2-Hacid_dh_C"/>
    <property type="match status" value="1"/>
</dbReference>
<dbReference type="InParanoid" id="A0A0G4GYK7"/>
<dbReference type="PANTHER" id="PTHR43761">
    <property type="entry name" value="D-ISOMER SPECIFIC 2-HYDROXYACID DEHYDROGENASE FAMILY PROTEIN (AFU_ORTHOLOGUE AFUA_1G13630)"/>
    <property type="match status" value="1"/>
</dbReference>
<accession>A0A0G4GYK7</accession>
<organism evidence="7 8">
    <name type="scientific">Vitrella brassicaformis (strain CCMP3155)</name>
    <dbReference type="NCBI Taxonomy" id="1169540"/>
    <lineage>
        <taxon>Eukaryota</taxon>
        <taxon>Sar</taxon>
        <taxon>Alveolata</taxon>
        <taxon>Colpodellida</taxon>
        <taxon>Vitrellaceae</taxon>
        <taxon>Vitrella</taxon>
    </lineage>
</organism>
<keyword evidence="2 4" id="KW-0560">Oxidoreductase</keyword>
<dbReference type="SUPFAM" id="SSF51735">
    <property type="entry name" value="NAD(P)-binding Rossmann-fold domains"/>
    <property type="match status" value="1"/>
</dbReference>